<dbReference type="GO" id="GO:0006631">
    <property type="term" value="P:fatty acid metabolic process"/>
    <property type="evidence" value="ECO:0007669"/>
    <property type="project" value="UniProtKB-KW"/>
</dbReference>
<name>A0A5C8PUJ7_9HYPH</name>
<sequence>MTAAPTATVTTQAPQANEPVLLRENHGRVAVLTLNRPQAMNALSSELIAALDAEFDRLMSDKTVRVVVIQANGRAFSAGHDLREIRSSTEYAFHFDLVTKCSAMMMKIRRLPQPVIAKVHAVATAAGCQLVAACDLAVASGEAKFATPGVHIGLFCGTPSVPLGRNIGSKRALDMLFTGEPVSAETALRDGLVSRVVPAAELDAATMALAQHIATKSPLVLAQGKELFHKHMEMDLEQAYAYASTFMAGGMMRQDARIGIDAFVNKKPQPDWTGR</sequence>
<dbReference type="InterPro" id="IPR014748">
    <property type="entry name" value="Enoyl-CoA_hydra_C"/>
</dbReference>
<proteinExistence type="inferred from homology"/>
<keyword evidence="7" id="KW-0456">Lyase</keyword>
<dbReference type="Pfam" id="PF00378">
    <property type="entry name" value="ECH_1"/>
    <property type="match status" value="1"/>
</dbReference>
<dbReference type="InterPro" id="IPR052377">
    <property type="entry name" value="Mitochondrial_ECH-domain"/>
</dbReference>
<organism evidence="7 8">
    <name type="scientific">Vineibacter terrae</name>
    <dbReference type="NCBI Taxonomy" id="2586908"/>
    <lineage>
        <taxon>Bacteria</taxon>
        <taxon>Pseudomonadati</taxon>
        <taxon>Pseudomonadota</taxon>
        <taxon>Alphaproteobacteria</taxon>
        <taxon>Hyphomicrobiales</taxon>
        <taxon>Vineibacter</taxon>
    </lineage>
</organism>
<dbReference type="EMBL" id="VDUZ01000003">
    <property type="protein sequence ID" value="TXL81751.1"/>
    <property type="molecule type" value="Genomic_DNA"/>
</dbReference>
<reference evidence="7 8" key="1">
    <citation type="submission" date="2019-06" db="EMBL/GenBank/DDBJ databases">
        <title>New taxonomy in bacterial strain CC-CFT640, isolated from vineyard.</title>
        <authorList>
            <person name="Lin S.-Y."/>
            <person name="Tsai C.-F."/>
            <person name="Young C.-C."/>
        </authorList>
    </citation>
    <scope>NUCLEOTIDE SEQUENCE [LARGE SCALE GENOMIC DNA]</scope>
    <source>
        <strain evidence="7 8">CC-CFT640</strain>
    </source>
</reference>
<dbReference type="Gene3D" id="1.10.12.10">
    <property type="entry name" value="Lyase 2-enoyl-coa Hydratase, Chain A, domain 2"/>
    <property type="match status" value="1"/>
</dbReference>
<dbReference type="PANTHER" id="PTHR43602:SF1">
    <property type="entry name" value="ENOYL-COA HYDRATASE DOMAIN-CONTAINING PROTEIN 3, MITOCHONDRIAL"/>
    <property type="match status" value="1"/>
</dbReference>
<dbReference type="SUPFAM" id="SSF52096">
    <property type="entry name" value="ClpP/crotonase"/>
    <property type="match status" value="1"/>
</dbReference>
<gene>
    <name evidence="7" type="ORF">FHP25_04275</name>
</gene>
<keyword evidence="2" id="KW-0276">Fatty acid metabolism</keyword>
<dbReference type="GO" id="GO:0016836">
    <property type="term" value="F:hydro-lyase activity"/>
    <property type="evidence" value="ECO:0007669"/>
    <property type="project" value="TreeGrafter"/>
</dbReference>
<evidence type="ECO:0000313" key="7">
    <source>
        <dbReference type="EMBL" id="TXL81751.1"/>
    </source>
</evidence>
<evidence type="ECO:0000256" key="3">
    <source>
        <dbReference type="ARBA" id="ARBA00022946"/>
    </source>
</evidence>
<dbReference type="Proteomes" id="UP000321638">
    <property type="component" value="Unassembled WGS sequence"/>
</dbReference>
<keyword evidence="4" id="KW-0443">Lipid metabolism</keyword>
<dbReference type="CDD" id="cd06558">
    <property type="entry name" value="crotonase-like"/>
    <property type="match status" value="1"/>
</dbReference>
<accession>A0A5C8PUJ7</accession>
<evidence type="ECO:0000256" key="6">
    <source>
        <dbReference type="ARBA" id="ARBA00040545"/>
    </source>
</evidence>
<keyword evidence="3" id="KW-0809">Transit peptide</keyword>
<dbReference type="RefSeq" id="WP_147845657.1">
    <property type="nucleotide sequence ID" value="NZ_VDUZ01000003.1"/>
</dbReference>
<comment type="similarity">
    <text evidence="1">Belongs to the enoyl-CoA hydratase/isomerase family.</text>
</comment>
<dbReference type="OrthoDB" id="9795613at2"/>
<dbReference type="Gene3D" id="3.90.226.10">
    <property type="entry name" value="2-enoyl-CoA Hydratase, Chain A, domain 1"/>
    <property type="match status" value="1"/>
</dbReference>
<evidence type="ECO:0000256" key="5">
    <source>
        <dbReference type="ARBA" id="ARBA00037410"/>
    </source>
</evidence>
<protein>
    <recommendedName>
        <fullName evidence="6">Enoyl-CoA hydratase domain-containing protein 3, mitochondrial</fullName>
    </recommendedName>
</protein>
<evidence type="ECO:0000256" key="1">
    <source>
        <dbReference type="ARBA" id="ARBA00005254"/>
    </source>
</evidence>
<dbReference type="AlphaFoldDB" id="A0A5C8PUJ7"/>
<evidence type="ECO:0000313" key="8">
    <source>
        <dbReference type="Proteomes" id="UP000321638"/>
    </source>
</evidence>
<dbReference type="InterPro" id="IPR029045">
    <property type="entry name" value="ClpP/crotonase-like_dom_sf"/>
</dbReference>
<comment type="caution">
    <text evidence="7">The sequence shown here is derived from an EMBL/GenBank/DDBJ whole genome shotgun (WGS) entry which is preliminary data.</text>
</comment>
<evidence type="ECO:0000256" key="2">
    <source>
        <dbReference type="ARBA" id="ARBA00022832"/>
    </source>
</evidence>
<keyword evidence="8" id="KW-1185">Reference proteome</keyword>
<comment type="function">
    <text evidence="5">May play a role in fatty acid biosynthesis and insulin sensitivity.</text>
</comment>
<dbReference type="NCBIfam" id="NF006008">
    <property type="entry name" value="PRK08139.1"/>
    <property type="match status" value="1"/>
</dbReference>
<dbReference type="InterPro" id="IPR001753">
    <property type="entry name" value="Enoyl-CoA_hydra/iso"/>
</dbReference>
<evidence type="ECO:0000256" key="4">
    <source>
        <dbReference type="ARBA" id="ARBA00023098"/>
    </source>
</evidence>
<dbReference type="PANTHER" id="PTHR43602">
    <property type="match status" value="1"/>
</dbReference>